<reference evidence="2 3" key="1">
    <citation type="journal article" date="2016" name="Nat. Commun.">
        <title>Thousands of microbial genomes shed light on interconnected biogeochemical processes in an aquifer system.</title>
        <authorList>
            <person name="Anantharaman K."/>
            <person name="Brown C.T."/>
            <person name="Hug L.A."/>
            <person name="Sharon I."/>
            <person name="Castelle C.J."/>
            <person name="Probst A.J."/>
            <person name="Thomas B.C."/>
            <person name="Singh A."/>
            <person name="Wilkins M.J."/>
            <person name="Karaoz U."/>
            <person name="Brodie E.L."/>
            <person name="Williams K.H."/>
            <person name="Hubbard S.S."/>
            <person name="Banfield J.F."/>
        </authorList>
    </citation>
    <scope>NUCLEOTIDE SEQUENCE [LARGE SCALE GENOMIC DNA]</scope>
</reference>
<dbReference type="AlphaFoldDB" id="A0A1F7S0L9"/>
<evidence type="ECO:0000313" key="3">
    <source>
        <dbReference type="Proteomes" id="UP000178435"/>
    </source>
</evidence>
<dbReference type="InterPro" id="IPR007160">
    <property type="entry name" value="DUF362"/>
</dbReference>
<sequence length="352" mass="38869">MSHSKSLTRRNFLKRLSTGALTLSSFETFSKFALAETSDLPVRVTQTGNPFLRENWKNPFVRDGESLLVVVEGKDKTRMLEAGIEALGGIEGIIKEKEAVIKPNFVSPQPYPVTTDPDFAIAIANYLKKAGSKKIIICDAPGSDLYGGKDRKFKFHKMFEKGEKAGVEVIATDSMKKEEFIDQKRKEWEANPVISVNRTVLKAPVIINTVVLKKHSAARMSCSLKNNFGTVLQTLRTNAHIKSSQGEEGMKFYMKTISEFADAVRPDLNIVDANSIMLREHLISLGGEVKTGINKMILGGDMVAIDVYCAKLLEKHDSTFSADMVSITQSYAEKLGLGTSDLSKVKIIEITA</sequence>
<dbReference type="Proteomes" id="UP000178435">
    <property type="component" value="Unassembled WGS sequence"/>
</dbReference>
<dbReference type="InterPro" id="IPR006311">
    <property type="entry name" value="TAT_signal"/>
</dbReference>
<accession>A0A1F7S0L9</accession>
<dbReference type="Pfam" id="PF04015">
    <property type="entry name" value="DUF362"/>
    <property type="match status" value="1"/>
</dbReference>
<feature type="domain" description="DUF362" evidence="1">
    <location>
        <begin position="100"/>
        <end position="311"/>
    </location>
</feature>
<dbReference type="EMBL" id="MGDF01000031">
    <property type="protein sequence ID" value="OGL46838.1"/>
    <property type="molecule type" value="Genomic_DNA"/>
</dbReference>
<name>A0A1F7S0L9_9BACT</name>
<protein>
    <recommendedName>
        <fullName evidence="1">DUF362 domain-containing protein</fullName>
    </recommendedName>
</protein>
<proteinExistence type="predicted"/>
<evidence type="ECO:0000313" key="2">
    <source>
        <dbReference type="EMBL" id="OGL46838.1"/>
    </source>
</evidence>
<comment type="caution">
    <text evidence="2">The sequence shown here is derived from an EMBL/GenBank/DDBJ whole genome shotgun (WGS) entry which is preliminary data.</text>
</comment>
<gene>
    <name evidence="2" type="ORF">A2149_05055</name>
</gene>
<organism evidence="2 3">
    <name type="scientific">Candidatus Schekmanbacteria bacterium RBG_16_38_11</name>
    <dbReference type="NCBI Taxonomy" id="1817880"/>
    <lineage>
        <taxon>Bacteria</taxon>
        <taxon>Candidatus Schekmaniibacteriota</taxon>
    </lineage>
</organism>
<evidence type="ECO:0000259" key="1">
    <source>
        <dbReference type="Pfam" id="PF04015"/>
    </source>
</evidence>
<dbReference type="PROSITE" id="PS51318">
    <property type="entry name" value="TAT"/>
    <property type="match status" value="1"/>
</dbReference>